<gene>
    <name evidence="2" type="ORF">PIB30_092478</name>
</gene>
<feature type="compositionally biased region" description="Basic and acidic residues" evidence="1">
    <location>
        <begin position="1"/>
        <end position="22"/>
    </location>
</feature>
<evidence type="ECO:0000313" key="2">
    <source>
        <dbReference type="EMBL" id="MED6213371.1"/>
    </source>
</evidence>
<dbReference type="EMBL" id="JASCZI010243565">
    <property type="protein sequence ID" value="MED6213371.1"/>
    <property type="molecule type" value="Genomic_DNA"/>
</dbReference>
<evidence type="ECO:0000256" key="1">
    <source>
        <dbReference type="SAM" id="MobiDB-lite"/>
    </source>
</evidence>
<organism evidence="2 3">
    <name type="scientific">Stylosanthes scabra</name>
    <dbReference type="NCBI Taxonomy" id="79078"/>
    <lineage>
        <taxon>Eukaryota</taxon>
        <taxon>Viridiplantae</taxon>
        <taxon>Streptophyta</taxon>
        <taxon>Embryophyta</taxon>
        <taxon>Tracheophyta</taxon>
        <taxon>Spermatophyta</taxon>
        <taxon>Magnoliopsida</taxon>
        <taxon>eudicotyledons</taxon>
        <taxon>Gunneridae</taxon>
        <taxon>Pentapetalae</taxon>
        <taxon>rosids</taxon>
        <taxon>fabids</taxon>
        <taxon>Fabales</taxon>
        <taxon>Fabaceae</taxon>
        <taxon>Papilionoideae</taxon>
        <taxon>50 kb inversion clade</taxon>
        <taxon>dalbergioids sensu lato</taxon>
        <taxon>Dalbergieae</taxon>
        <taxon>Pterocarpus clade</taxon>
        <taxon>Stylosanthes</taxon>
    </lineage>
</organism>
<protein>
    <submittedName>
        <fullName evidence="2">Uncharacterized protein</fullName>
    </submittedName>
</protein>
<comment type="caution">
    <text evidence="2">The sequence shown here is derived from an EMBL/GenBank/DDBJ whole genome shotgun (WGS) entry which is preliminary data.</text>
</comment>
<reference evidence="2 3" key="1">
    <citation type="journal article" date="2023" name="Plants (Basel)">
        <title>Bridging the Gap: Combining Genomics and Transcriptomics Approaches to Understand Stylosanthes scabra, an Orphan Legume from the Brazilian Caatinga.</title>
        <authorList>
            <person name="Ferreira-Neto J.R.C."/>
            <person name="da Silva M.D."/>
            <person name="Binneck E."/>
            <person name="de Melo N.F."/>
            <person name="da Silva R.H."/>
            <person name="de Melo A.L.T.M."/>
            <person name="Pandolfi V."/>
            <person name="Bustamante F.O."/>
            <person name="Brasileiro-Vidal A.C."/>
            <person name="Benko-Iseppon A.M."/>
        </authorList>
    </citation>
    <scope>NUCLEOTIDE SEQUENCE [LARGE SCALE GENOMIC DNA]</scope>
    <source>
        <tissue evidence="2">Leaves</tissue>
    </source>
</reference>
<feature type="region of interest" description="Disordered" evidence="1">
    <location>
        <begin position="1"/>
        <end position="25"/>
    </location>
</feature>
<evidence type="ECO:0000313" key="3">
    <source>
        <dbReference type="Proteomes" id="UP001341840"/>
    </source>
</evidence>
<proteinExistence type="predicted"/>
<sequence>MGRETAMQKEKKKQTDVQYDKGHRTRCSPSELAKTYIGFSNQKKALVHEMGFGALAKNVQTIISAI</sequence>
<name>A0ABU6YV71_9FABA</name>
<keyword evidence="3" id="KW-1185">Reference proteome</keyword>
<dbReference type="Proteomes" id="UP001341840">
    <property type="component" value="Unassembled WGS sequence"/>
</dbReference>
<accession>A0ABU6YV71</accession>